<keyword evidence="2" id="KW-0548">Nucleotidyltransferase</keyword>
<dbReference type="GO" id="GO:0008270">
    <property type="term" value="F:zinc ion binding"/>
    <property type="evidence" value="ECO:0007669"/>
    <property type="project" value="UniProtKB-KW"/>
</dbReference>
<keyword evidence="4" id="KW-0479">Metal-binding</keyword>
<dbReference type="EMBL" id="JABDTM020024959">
    <property type="protein sequence ID" value="KAH0813763.1"/>
    <property type="molecule type" value="Genomic_DNA"/>
</dbReference>
<dbReference type="Gene3D" id="3.10.10.10">
    <property type="entry name" value="HIV Type 1 Reverse Transcriptase, subunit A, domain 1"/>
    <property type="match status" value="1"/>
</dbReference>
<keyword evidence="3" id="KW-0540">Nuclease</keyword>
<evidence type="ECO:0000256" key="10">
    <source>
        <dbReference type="PROSITE-ProRule" id="PRU00027"/>
    </source>
</evidence>
<dbReference type="GO" id="GO:0016787">
    <property type="term" value="F:hydrolase activity"/>
    <property type="evidence" value="ECO:0007669"/>
    <property type="project" value="UniProtKB-KW"/>
</dbReference>
<dbReference type="Pfam" id="PF17921">
    <property type="entry name" value="Integrase_H2C2"/>
    <property type="match status" value="1"/>
</dbReference>
<proteinExistence type="predicted"/>
<evidence type="ECO:0000256" key="11">
    <source>
        <dbReference type="SAM" id="MobiDB-lite"/>
    </source>
</evidence>
<keyword evidence="5" id="KW-0255">Endonuclease</keyword>
<dbReference type="GO" id="GO:0004519">
    <property type="term" value="F:endonuclease activity"/>
    <property type="evidence" value="ECO:0007669"/>
    <property type="project" value="UniProtKB-KW"/>
</dbReference>
<dbReference type="Pfam" id="PF00078">
    <property type="entry name" value="RVT_1"/>
    <property type="match status" value="1"/>
</dbReference>
<name>A0A8J6HG22_TENMO</name>
<dbReference type="GO" id="GO:0042575">
    <property type="term" value="C:DNA polymerase complex"/>
    <property type="evidence" value="ECO:0007669"/>
    <property type="project" value="UniProtKB-ARBA"/>
</dbReference>
<dbReference type="Proteomes" id="UP000719412">
    <property type="component" value="Unassembled WGS sequence"/>
</dbReference>
<dbReference type="Pfam" id="PF17906">
    <property type="entry name" value="HTH_48"/>
    <property type="match status" value="1"/>
</dbReference>
<organism evidence="14 15">
    <name type="scientific">Tenebrio molitor</name>
    <name type="common">Yellow mealworm beetle</name>
    <dbReference type="NCBI Taxonomy" id="7067"/>
    <lineage>
        <taxon>Eukaryota</taxon>
        <taxon>Metazoa</taxon>
        <taxon>Ecdysozoa</taxon>
        <taxon>Arthropoda</taxon>
        <taxon>Hexapoda</taxon>
        <taxon>Insecta</taxon>
        <taxon>Pterygota</taxon>
        <taxon>Neoptera</taxon>
        <taxon>Endopterygota</taxon>
        <taxon>Coleoptera</taxon>
        <taxon>Polyphaga</taxon>
        <taxon>Cucujiformia</taxon>
        <taxon>Tenebrionidae</taxon>
        <taxon>Tenebrio</taxon>
    </lineage>
</organism>
<evidence type="ECO:0000256" key="6">
    <source>
        <dbReference type="ARBA" id="ARBA00022771"/>
    </source>
</evidence>
<keyword evidence="9" id="KW-0695">RNA-directed DNA polymerase</keyword>
<feature type="compositionally biased region" description="Polar residues" evidence="11">
    <location>
        <begin position="712"/>
        <end position="728"/>
    </location>
</feature>
<dbReference type="Pfam" id="PF01359">
    <property type="entry name" value="Transposase_1"/>
    <property type="match status" value="1"/>
</dbReference>
<dbReference type="InterPro" id="IPR012337">
    <property type="entry name" value="RNaseH-like_sf"/>
</dbReference>
<keyword evidence="7" id="KW-0378">Hydrolase</keyword>
<keyword evidence="6 10" id="KW-0863">Zinc-finger</keyword>
<feature type="region of interest" description="Disordered" evidence="11">
    <location>
        <begin position="758"/>
        <end position="777"/>
    </location>
</feature>
<dbReference type="Gene3D" id="3.30.420.10">
    <property type="entry name" value="Ribonuclease H-like superfamily/Ribonuclease H"/>
    <property type="match status" value="2"/>
</dbReference>
<dbReference type="InterPro" id="IPR041373">
    <property type="entry name" value="RT_RNaseH"/>
</dbReference>
<dbReference type="InterPro" id="IPR043502">
    <property type="entry name" value="DNA/RNA_pol_sf"/>
</dbReference>
<dbReference type="PANTHER" id="PTHR46060:SF1">
    <property type="entry name" value="MARINER MOS1 TRANSPOSASE-LIKE PROTEIN"/>
    <property type="match status" value="1"/>
</dbReference>
<dbReference type="GO" id="GO:0003677">
    <property type="term" value="F:DNA binding"/>
    <property type="evidence" value="ECO:0007669"/>
    <property type="project" value="InterPro"/>
</dbReference>
<keyword evidence="8" id="KW-0862">Zinc</keyword>
<evidence type="ECO:0000256" key="4">
    <source>
        <dbReference type="ARBA" id="ARBA00022723"/>
    </source>
</evidence>
<evidence type="ECO:0000256" key="8">
    <source>
        <dbReference type="ARBA" id="ARBA00022833"/>
    </source>
</evidence>
<dbReference type="InterPro" id="IPR003656">
    <property type="entry name" value="Znf_BED"/>
</dbReference>
<keyword evidence="1" id="KW-0808">Transferase</keyword>
<gene>
    <name evidence="14" type="ORF">GEV33_009028</name>
</gene>
<feature type="compositionally biased region" description="Basic and acidic residues" evidence="11">
    <location>
        <begin position="1555"/>
        <end position="1569"/>
    </location>
</feature>
<dbReference type="InterPro" id="IPR036397">
    <property type="entry name" value="RNaseH_sf"/>
</dbReference>
<evidence type="ECO:0000256" key="3">
    <source>
        <dbReference type="ARBA" id="ARBA00022722"/>
    </source>
</evidence>
<feature type="domain" description="BED-type" evidence="12">
    <location>
        <begin position="1299"/>
        <end position="1330"/>
    </location>
</feature>
<reference evidence="14" key="2">
    <citation type="submission" date="2021-08" db="EMBL/GenBank/DDBJ databases">
        <authorList>
            <person name="Eriksson T."/>
        </authorList>
    </citation>
    <scope>NUCLEOTIDE SEQUENCE</scope>
    <source>
        <strain evidence="14">Stoneville</strain>
        <tissue evidence="14">Whole head</tissue>
    </source>
</reference>
<dbReference type="InterPro" id="IPR041588">
    <property type="entry name" value="Integrase_H2C2"/>
</dbReference>
<evidence type="ECO:0000259" key="13">
    <source>
        <dbReference type="PROSITE" id="PS50878"/>
    </source>
</evidence>
<keyword evidence="15" id="KW-1185">Reference proteome</keyword>
<feature type="region of interest" description="Disordered" evidence="11">
    <location>
        <begin position="1536"/>
        <end position="1575"/>
    </location>
</feature>
<evidence type="ECO:0000256" key="2">
    <source>
        <dbReference type="ARBA" id="ARBA00022695"/>
    </source>
</evidence>
<evidence type="ECO:0000256" key="5">
    <source>
        <dbReference type="ARBA" id="ARBA00022759"/>
    </source>
</evidence>
<dbReference type="PROSITE" id="PS50878">
    <property type="entry name" value="RT_POL"/>
    <property type="match status" value="1"/>
</dbReference>
<evidence type="ECO:0000313" key="15">
    <source>
        <dbReference type="Proteomes" id="UP000719412"/>
    </source>
</evidence>
<reference evidence="14" key="1">
    <citation type="journal article" date="2020" name="J Insects Food Feed">
        <title>The yellow mealworm (Tenebrio molitor) genome: a resource for the emerging insects as food and feed industry.</title>
        <authorList>
            <person name="Eriksson T."/>
            <person name="Andere A."/>
            <person name="Kelstrup H."/>
            <person name="Emery V."/>
            <person name="Picard C."/>
        </authorList>
    </citation>
    <scope>NUCLEOTIDE SEQUENCE</scope>
    <source>
        <strain evidence="14">Stoneville</strain>
        <tissue evidence="14">Whole head</tissue>
    </source>
</reference>
<dbReference type="PANTHER" id="PTHR46060">
    <property type="entry name" value="MARINER MOS1 TRANSPOSASE-LIKE PROTEIN"/>
    <property type="match status" value="1"/>
</dbReference>
<dbReference type="GO" id="GO:0003964">
    <property type="term" value="F:RNA-directed DNA polymerase activity"/>
    <property type="evidence" value="ECO:0007669"/>
    <property type="project" value="UniProtKB-KW"/>
</dbReference>
<dbReference type="InterPro" id="IPR000477">
    <property type="entry name" value="RT_dom"/>
</dbReference>
<dbReference type="InterPro" id="IPR001888">
    <property type="entry name" value="Transposase_1"/>
</dbReference>
<feature type="region of interest" description="Disordered" evidence="11">
    <location>
        <begin position="1322"/>
        <end position="1382"/>
    </location>
</feature>
<evidence type="ECO:0000256" key="7">
    <source>
        <dbReference type="ARBA" id="ARBA00022801"/>
    </source>
</evidence>
<feature type="domain" description="Reverse transcriptase" evidence="13">
    <location>
        <begin position="409"/>
        <end position="692"/>
    </location>
</feature>
<dbReference type="Pfam" id="PF17917">
    <property type="entry name" value="RT_RNaseH"/>
    <property type="match status" value="1"/>
</dbReference>
<evidence type="ECO:0000256" key="1">
    <source>
        <dbReference type="ARBA" id="ARBA00022679"/>
    </source>
</evidence>
<feature type="region of interest" description="Disordered" evidence="11">
    <location>
        <begin position="712"/>
        <end position="732"/>
    </location>
</feature>
<dbReference type="SUPFAM" id="SSF53098">
    <property type="entry name" value="Ribonuclease H-like"/>
    <property type="match status" value="1"/>
</dbReference>
<dbReference type="FunFam" id="1.10.340.70:FF:000001">
    <property type="entry name" value="Retrovirus-related Pol polyprotein from transposon gypsy-like Protein"/>
    <property type="match status" value="1"/>
</dbReference>
<comment type="caution">
    <text evidence="14">The sequence shown here is derived from an EMBL/GenBank/DDBJ whole genome shotgun (WGS) entry which is preliminary data.</text>
</comment>
<protein>
    <submittedName>
        <fullName evidence="14">Uncharacterized protein</fullName>
    </submittedName>
</protein>
<evidence type="ECO:0000259" key="12">
    <source>
        <dbReference type="PROSITE" id="PS50808"/>
    </source>
</evidence>
<dbReference type="CDD" id="cd01647">
    <property type="entry name" value="RT_LTR"/>
    <property type="match status" value="1"/>
</dbReference>
<evidence type="ECO:0000256" key="9">
    <source>
        <dbReference type="ARBA" id="ARBA00022918"/>
    </source>
</evidence>
<dbReference type="Gene3D" id="1.10.340.70">
    <property type="match status" value="1"/>
</dbReference>
<evidence type="ECO:0000313" key="14">
    <source>
        <dbReference type="EMBL" id="KAH0813763.1"/>
    </source>
</evidence>
<accession>A0A8J6HG22</accession>
<dbReference type="SUPFAM" id="SSF56672">
    <property type="entry name" value="DNA/RNA polymerases"/>
    <property type="match status" value="2"/>
</dbReference>
<sequence length="2327" mass="266116">MPFRSPRIWRKPTNHSDDCYFCLIDLSCYKKPSDRTKIRYPDLRSTSAPVPNDDALPFPLAPVTVASTSTSLEYFSSEEYVESENGDETFEPDDEPHLVNQTDLNDLVRDLGLTKEKAELLGSRLKQWNLLNRECKTSVYRKRHQDFSQFFAMDGVLCYCTNVCGLFEEMGLTHKSDEWRLFIDSSSKSLKAVLLHNGNKFPSIPVAHSANLKEEYKNVKILLEKIQYNVYKWDVCGDFKMLGFYLGLQGGYTKYSCFLCLWDSRADKEHYENTMSLMFLLFPKKAFFYIKLGLAKQFVKALPKQLDAFLHIRGMFPKLSNAKVEGGIFTGPQIRQMLASKDLESKMNDLEKCAWTSFRKVVEGFLGNKKSENYQEIVDTLLEDFKNLGCRMSIKVHFLHSHLDFFRDNLGAVSEEQGERFHQDIQMMEKRYEGKWNAAMLGDYQQDDPQWVYFDNLHFLDKVIRPRKTYSNICGGNSGSRNSPWNSLSHFVVNDSQASRESEGEDFNDVIPKVQHQLAITVVLSQGVDMSQCVCEIVVKHGQVDCIYADFSKAFDRMDHSTLREKLNSFGLSGNLLNLSAQQQCVLVNGFRSRAYRQSSGVPQGSLLGPLLFNLYVNDITDGILLSVVVPRFKIPLHGYQVGLVDDVMNRWKHLREKYIRCAKKPASGNAASTSERDWEYYSSLKWLDAYIIRHIVSTLTKSNWEQLSEVSAADSQNSNDFSQNTELSVEEEITDPQNLHNMNQDPLEFPSIIEEGSDEEVRPPSVPPPQLLGPVKTPKREANKVVAEMQQINNTVKTIFENVNKRKADPTKEELFGSRQFFELNLATNSVEMANFEHRAVIKYLLKKGMSFTEIYDDMLNTLGEGCPSYTTIRKWGNEFKRGRISLEDDPRSGRPKTATTPEMVDKVHDLMLNDRRLKASEIAEAVGISKERVLYILHEELDMRKLSARWVPRLLTMEQKRVRSQMSINNLEFFKRNTRDFLRRFVTCDETWVHYYTPESKQQSKMWTKRGEPAPKKAKTVLSAGKVMASVFWDAKGILFIDYLQKGKTINGEYYANLLNRLKTAIAEKRPGMNKKKVLFHQDNAPVHSCTVAAQKIKELGFELVPHPPYSPDLAPSDFHLFPKLKIFLGGKKFCTNEALISTVNDYFEGLDENHFRDGIKKLEHRWTKCPGLSMRHLGGIKYTVLLPAAGRDFRDVFTDFSNVVNGFIRIRGALTVSCCRALVCKVSQLEDRSIRPYFYSTLSMAVWTVLICSYARGSNTENQSVEKVVFVPCSFELPIVSFLENIFPSKIIPMPCKLCRKVLKTPGNTSHLMRHLHRLHKNQVAVKEQDKTTTSGRSNEDEDGLAVVSDTNTPKREAENKSDSMDREDDSPERLAKKRTIEEIITKKVAEVLNRIHPSTSQLEPPPRASTHNLKAAEIIPLFDPETSEITSGNWLAKAFYMQAKLAGVPRLCEDYHRKLQTMMQRVKRVEEKYLRYYYEKLVLLNQCDINGEKAVSCLIAGIQDVVIKTGATAGGYTPSTLLGYLKRCDTTLTGTPSEKPNRDPSPITMKNGEHSRKQHVPHLDSEGSNQTSSYVTDAMHWAMLNETVPREGKITGRQPPYDLVQNAIITTNTIRKLPALRYANRSPSSCRCNPPINRLPIKEFGEVVIQFTVDDIVQRRTGTPDSEDNNSPDRDLTISSKGVIARVTPCFPDSEKEVVDGPRVNQTESVEQPPLPKADIEVGAINNDERRQLIKLLGEYRDCFAQDITRLGKAKSVELEIKRNKEQPFTYRPYGLAEAEKNELLGSDVIEECQSPYASPTLLVKKKDEQDRKCIDYRKLNSMTLKDPKNRRPTRSPSLDLLSRYNQIPVAPESKKYTAFITPDAQYSWNCMPFGLTLNVKKCSFLATSFGLTKAVSEFAKPQNVRQVRQLLGLTRSWTWDETTEVSFTALREALVRRPMLVIYDATCPTEVHTDGKLHPVSYYGRQTTPTKKKCHSYELECLAVVESIAKFRVYLLGVEFTVVTDCNALRTADVDNNGVYKNYALRDERICRITVNGIQWVVPKGMRRQIVQQMHDEGGHFSTEKSLWKLNERFWFPGMWKYIKKYISACIPCLYKKLSSGCKEGFLHPVQKEPVPFHTIYVDHLGPFKKTKHGNCHLIVVEDDFTKFLLLKAVKSTKTRFVIKFLSEVISTYGSPFRKLSSRHHVPMVKLKNSTAVNNVQFAINNTVNRTTNRTPSGLLMRYKPNPNELFKIIPDLNDISRDLEALRKETQVQIATEQKYQKRYFDERRKSPHQYQVNGHMLVATNPTADGSSSKLTDEFMGPLVETEILPNDRYRIEDHP</sequence>
<dbReference type="InterPro" id="IPR052709">
    <property type="entry name" value="Transposase-MT_Hybrid"/>
</dbReference>
<feature type="compositionally biased region" description="Basic and acidic residues" evidence="11">
    <location>
        <begin position="1356"/>
        <end position="1368"/>
    </location>
</feature>
<dbReference type="InterPro" id="IPR041426">
    <property type="entry name" value="Mos1_HTH"/>
</dbReference>
<dbReference type="PROSITE" id="PS50808">
    <property type="entry name" value="ZF_BED"/>
    <property type="match status" value="1"/>
</dbReference>